<dbReference type="EMBL" id="LT882682">
    <property type="protein sequence ID" value="SMY26378.1"/>
    <property type="molecule type" value="Genomic_DNA"/>
</dbReference>
<proteinExistence type="predicted"/>
<evidence type="ECO:0000256" key="1">
    <source>
        <dbReference type="SAM" id="MobiDB-lite"/>
    </source>
</evidence>
<evidence type="ECO:0000313" key="3">
    <source>
        <dbReference type="Proteomes" id="UP000215453"/>
    </source>
</evidence>
<evidence type="ECO:0000313" key="2">
    <source>
        <dbReference type="EMBL" id="SMY26378.1"/>
    </source>
</evidence>
<dbReference type="AlphaFoldDB" id="A0A1Y6LSI1"/>
<accession>A0A1Y6LSI1</accession>
<dbReference type="Proteomes" id="UP000215453">
    <property type="component" value="Chromosome 7"/>
</dbReference>
<feature type="region of interest" description="Disordered" evidence="1">
    <location>
        <begin position="60"/>
        <end position="119"/>
    </location>
</feature>
<organism evidence="2 3">
    <name type="scientific">Zymoseptoria tritici ST99CH_1A5</name>
    <dbReference type="NCBI Taxonomy" id="1276529"/>
    <lineage>
        <taxon>Eukaryota</taxon>
        <taxon>Fungi</taxon>
        <taxon>Dikarya</taxon>
        <taxon>Ascomycota</taxon>
        <taxon>Pezizomycotina</taxon>
        <taxon>Dothideomycetes</taxon>
        <taxon>Dothideomycetidae</taxon>
        <taxon>Mycosphaerellales</taxon>
        <taxon>Mycosphaerellaceae</taxon>
        <taxon>Zymoseptoria</taxon>
    </lineage>
</organism>
<name>A0A1Y6LSI1_ZYMTR</name>
<feature type="compositionally biased region" description="Basic and acidic residues" evidence="1">
    <location>
        <begin position="74"/>
        <end position="108"/>
    </location>
</feature>
<reference evidence="2 3" key="1">
    <citation type="submission" date="2016-10" db="EMBL/GenBank/DDBJ databases">
        <authorList>
            <person name="Varghese N."/>
        </authorList>
    </citation>
    <scope>NUCLEOTIDE SEQUENCE [LARGE SCALE GENOMIC DNA]</scope>
</reference>
<protein>
    <submittedName>
        <fullName evidence="2">Uncharacterized protein</fullName>
    </submittedName>
</protein>
<gene>
    <name evidence="2" type="ORF">ZT1A5_G7821</name>
</gene>
<sequence length="119" mass="14151">MAEPRDQPRKPRRDVEKYLSELPKSAKQLQLEAHLKSENEALPAREPTAKKEWVAEQAKIAAGEGQVRWSEMNDFPHGRQDIEDHAKRQHAQDLRRQRRQFQKEMKELEEQEERQDDKA</sequence>
<feature type="compositionally biased region" description="Acidic residues" evidence="1">
    <location>
        <begin position="109"/>
        <end position="119"/>
    </location>
</feature>